<dbReference type="AlphaFoldDB" id="A0A645DX86"/>
<evidence type="ECO:0000259" key="1">
    <source>
        <dbReference type="Pfam" id="PF14322"/>
    </source>
</evidence>
<organism evidence="2">
    <name type="scientific">bioreactor metagenome</name>
    <dbReference type="NCBI Taxonomy" id="1076179"/>
    <lineage>
        <taxon>unclassified sequences</taxon>
        <taxon>metagenomes</taxon>
        <taxon>ecological metagenomes</taxon>
    </lineage>
</organism>
<accession>A0A645DX86</accession>
<evidence type="ECO:0000313" key="2">
    <source>
        <dbReference type="EMBL" id="MPM93931.1"/>
    </source>
</evidence>
<dbReference type="InterPro" id="IPR011990">
    <property type="entry name" value="TPR-like_helical_dom_sf"/>
</dbReference>
<sequence length="360" mass="41037">MKFKTIYFLFLGLLLVLPACTMLEPEDDNHSTFDRVFEDPNFAEGLLIRAYTFIPTNDYRFDEVATDDAVSNDRFNSFMRMATGEWSALYNPQDLWTNSNRAITYINEFLTIVNDVPWKWTDEELNDLYIRKLTGEAYALRGLFKYYLLRNHGGLDASGQMLGLQILDNYPVEQNDFSKMRSPLEEYINSIYADLDEALKYIPLDYGNKNSLSDLPATFSGISTIDQYNTVFGDYSLQRMSGRHVNAMKGRLALLVASPAFNPSTNVSLWKKATDYHAQLINDIGGVGGLDPKGHTFYLKAQIDDSDLNSGDKKDIAEMLWRRPIYTNRTREVDNFPPSLYGNGEINPSQNLVDAFPTLT</sequence>
<proteinExistence type="predicted"/>
<dbReference type="EMBL" id="VSSQ01040632">
    <property type="protein sequence ID" value="MPM93931.1"/>
    <property type="molecule type" value="Genomic_DNA"/>
</dbReference>
<feature type="domain" description="SusD-like N-terminal" evidence="1">
    <location>
        <begin position="60"/>
        <end position="207"/>
    </location>
</feature>
<protein>
    <recommendedName>
        <fullName evidence="1">SusD-like N-terminal domain-containing protein</fullName>
    </recommendedName>
</protein>
<comment type="caution">
    <text evidence="2">The sequence shown here is derived from an EMBL/GenBank/DDBJ whole genome shotgun (WGS) entry which is preliminary data.</text>
</comment>
<dbReference type="Pfam" id="PF14322">
    <property type="entry name" value="SusD-like_3"/>
    <property type="match status" value="1"/>
</dbReference>
<dbReference type="InterPro" id="IPR033985">
    <property type="entry name" value="SusD-like_N"/>
</dbReference>
<reference evidence="2" key="1">
    <citation type="submission" date="2019-08" db="EMBL/GenBank/DDBJ databases">
        <authorList>
            <person name="Kucharzyk K."/>
            <person name="Murdoch R.W."/>
            <person name="Higgins S."/>
            <person name="Loffler F."/>
        </authorList>
    </citation>
    <scope>NUCLEOTIDE SEQUENCE</scope>
</reference>
<dbReference type="SUPFAM" id="SSF48452">
    <property type="entry name" value="TPR-like"/>
    <property type="match status" value="1"/>
</dbReference>
<name>A0A645DX86_9ZZZZ</name>
<dbReference type="Gene3D" id="1.25.40.390">
    <property type="match status" value="1"/>
</dbReference>
<gene>
    <name evidence="2" type="ORF">SDC9_141073</name>
</gene>